<dbReference type="PROSITE" id="PS50082">
    <property type="entry name" value="WD_REPEATS_2"/>
    <property type="match status" value="3"/>
</dbReference>
<evidence type="ECO:0000256" key="1">
    <source>
        <dbReference type="PROSITE-ProRule" id="PRU00221"/>
    </source>
</evidence>
<evidence type="ECO:0000313" key="3">
    <source>
        <dbReference type="Proteomes" id="UP000054937"/>
    </source>
</evidence>
<feature type="repeat" description="WD" evidence="1">
    <location>
        <begin position="89"/>
        <end position="130"/>
    </location>
</feature>
<accession>A0A0V0QHL4</accession>
<gene>
    <name evidence="2" type="ORF">PPERSA_01497</name>
</gene>
<dbReference type="PROSITE" id="PS50294">
    <property type="entry name" value="WD_REPEATS_REGION"/>
    <property type="match status" value="2"/>
</dbReference>
<evidence type="ECO:0000313" key="2">
    <source>
        <dbReference type="EMBL" id="KRX01594.1"/>
    </source>
</evidence>
<dbReference type="PANTHER" id="PTHR47822:SF2">
    <property type="entry name" value="F-BOX AND WD-40 DOMAIN PROTEIN 7"/>
    <property type="match status" value="1"/>
</dbReference>
<sequence>MSIKFDPEDTMIAAGCADGTLKIFHLYSGHTKLDIPIAGKNSKDTFPCTCVKWRPSQFSDDIKNVVITGSADGKIQHWHVTDGKELSSIQEENNQINSLDFNQDGKQFVSGGSDNIIRLYDETTQQCTAQFQSIGWQDSGHNNRVFCVKFLQDDQNIIMSGGWDSNVHFWDQRTKKSIKSFFGPKVSGESLDYKNGQILAGSYEAKHQLAIYDYGTCEKVKEILWNPKDTKESGAFVYGCQFSKTSDDTILAGVHGLNQARFFNRQNDYQPIADIEGFKNGIFTVDYGNFSNKFAAAGGDGLLYVGSLTNRPDEN</sequence>
<feature type="repeat" description="WD" evidence="1">
    <location>
        <begin position="138"/>
        <end position="180"/>
    </location>
</feature>
<dbReference type="InParanoid" id="A0A0V0QHL4"/>
<reference evidence="2 3" key="1">
    <citation type="journal article" date="2015" name="Sci. Rep.">
        <title>Genome of the facultative scuticociliatosis pathogen Pseudocohnilembus persalinus provides insight into its virulence through horizontal gene transfer.</title>
        <authorList>
            <person name="Xiong J."/>
            <person name="Wang G."/>
            <person name="Cheng J."/>
            <person name="Tian M."/>
            <person name="Pan X."/>
            <person name="Warren A."/>
            <person name="Jiang C."/>
            <person name="Yuan D."/>
            <person name="Miao W."/>
        </authorList>
    </citation>
    <scope>NUCLEOTIDE SEQUENCE [LARGE SCALE GENOMIC DNA]</scope>
    <source>
        <strain evidence="2">36N120E</strain>
    </source>
</reference>
<feature type="repeat" description="WD" evidence="1">
    <location>
        <begin position="1"/>
        <end position="34"/>
    </location>
</feature>
<dbReference type="Gene3D" id="2.130.10.10">
    <property type="entry name" value="YVTN repeat-like/Quinoprotein amine dehydrogenase"/>
    <property type="match status" value="2"/>
</dbReference>
<dbReference type="Proteomes" id="UP000054937">
    <property type="component" value="Unassembled WGS sequence"/>
</dbReference>
<name>A0A0V0QHL4_PSEPJ</name>
<dbReference type="InterPro" id="IPR001680">
    <property type="entry name" value="WD40_rpt"/>
</dbReference>
<proteinExistence type="predicted"/>
<dbReference type="EMBL" id="LDAU01000170">
    <property type="protein sequence ID" value="KRX01594.1"/>
    <property type="molecule type" value="Genomic_DNA"/>
</dbReference>
<keyword evidence="1" id="KW-0853">WD repeat</keyword>
<keyword evidence="3" id="KW-1185">Reference proteome</keyword>
<comment type="caution">
    <text evidence="2">The sequence shown here is derived from an EMBL/GenBank/DDBJ whole genome shotgun (WGS) entry which is preliminary data.</text>
</comment>
<dbReference type="Pfam" id="PF00400">
    <property type="entry name" value="WD40"/>
    <property type="match status" value="3"/>
</dbReference>
<dbReference type="InterPro" id="IPR036322">
    <property type="entry name" value="WD40_repeat_dom_sf"/>
</dbReference>
<protein>
    <submittedName>
        <fullName evidence="2">WD40-repeat-containing domain</fullName>
    </submittedName>
</protein>
<dbReference type="AlphaFoldDB" id="A0A0V0QHL4"/>
<dbReference type="SUPFAM" id="SSF50978">
    <property type="entry name" value="WD40 repeat-like"/>
    <property type="match status" value="1"/>
</dbReference>
<dbReference type="OMA" id="WDQNIVI"/>
<organism evidence="2 3">
    <name type="scientific">Pseudocohnilembus persalinus</name>
    <name type="common">Ciliate</name>
    <dbReference type="NCBI Taxonomy" id="266149"/>
    <lineage>
        <taxon>Eukaryota</taxon>
        <taxon>Sar</taxon>
        <taxon>Alveolata</taxon>
        <taxon>Ciliophora</taxon>
        <taxon>Intramacronucleata</taxon>
        <taxon>Oligohymenophorea</taxon>
        <taxon>Scuticociliatia</taxon>
        <taxon>Philasterida</taxon>
        <taxon>Pseudocohnilembidae</taxon>
        <taxon>Pseudocohnilembus</taxon>
    </lineage>
</organism>
<dbReference type="SMART" id="SM00320">
    <property type="entry name" value="WD40"/>
    <property type="match status" value="4"/>
</dbReference>
<dbReference type="InterPro" id="IPR015943">
    <property type="entry name" value="WD40/YVTN_repeat-like_dom_sf"/>
</dbReference>
<dbReference type="OrthoDB" id="439331at2759"/>
<dbReference type="PANTHER" id="PTHR47822">
    <property type="entry name" value="CARBOHYDRATE BINDING DOMAIN CONTAINING PROTEIN"/>
    <property type="match status" value="1"/>
</dbReference>